<dbReference type="HAMAP" id="MF_01576">
    <property type="entry name" value="THF_DHG_CYH"/>
    <property type="match status" value="1"/>
</dbReference>
<evidence type="ECO:0000256" key="2">
    <source>
        <dbReference type="ARBA" id="ARBA00012776"/>
    </source>
</evidence>
<feature type="compositionally biased region" description="Basic residues" evidence="9">
    <location>
        <begin position="960"/>
        <end position="977"/>
    </location>
</feature>
<dbReference type="Pfam" id="PF02882">
    <property type="entry name" value="THF_DHG_CYH_C"/>
    <property type="match status" value="1"/>
</dbReference>
<dbReference type="FunFam" id="3.40.50.10860:FF:000005">
    <property type="entry name" value="C-1-tetrahydrofolate synthase, cytoplasmic, putative"/>
    <property type="match status" value="1"/>
</dbReference>
<organism evidence="14 15">
    <name type="scientific">Tenebrio molitor</name>
    <name type="common">Yellow mealworm beetle</name>
    <dbReference type="NCBI Taxonomy" id="7067"/>
    <lineage>
        <taxon>Eukaryota</taxon>
        <taxon>Metazoa</taxon>
        <taxon>Ecdysozoa</taxon>
        <taxon>Arthropoda</taxon>
        <taxon>Hexapoda</taxon>
        <taxon>Insecta</taxon>
        <taxon>Pterygota</taxon>
        <taxon>Neoptera</taxon>
        <taxon>Endopterygota</taxon>
        <taxon>Coleoptera</taxon>
        <taxon>Polyphaga</taxon>
        <taxon>Cucujiformia</taxon>
        <taxon>Tenebrionidae</taxon>
        <taxon>Tenebrio</taxon>
    </lineage>
</organism>
<dbReference type="InterPro" id="IPR000672">
    <property type="entry name" value="THF_DH/CycHdrlase"/>
</dbReference>
<dbReference type="GO" id="GO:0004488">
    <property type="term" value="F:methylenetetrahydrofolate dehydrogenase (NADP+) activity"/>
    <property type="evidence" value="ECO:0007669"/>
    <property type="project" value="InterPro"/>
</dbReference>
<accession>A0A8J6HE99</accession>
<dbReference type="SUPFAM" id="SSF51735">
    <property type="entry name" value="NAD(P)-binding Rossmann-fold domains"/>
    <property type="match status" value="2"/>
</dbReference>
<feature type="domain" description="Tetrahydrofolate dehydrogenase/cyclohydrolase catalytic" evidence="11">
    <location>
        <begin position="295"/>
        <end position="410"/>
    </location>
</feature>
<feature type="compositionally biased region" description="Basic and acidic residues" evidence="9">
    <location>
        <begin position="993"/>
        <end position="1009"/>
    </location>
</feature>
<evidence type="ECO:0000256" key="7">
    <source>
        <dbReference type="ARBA" id="ARBA00036357"/>
    </source>
</evidence>
<evidence type="ECO:0000259" key="12">
    <source>
        <dbReference type="Pfam" id="PF02826"/>
    </source>
</evidence>
<dbReference type="FunFam" id="3.40.50.720:FF:000026">
    <property type="entry name" value="Glyoxylate/hydroxypyruvate reductase B"/>
    <property type="match status" value="1"/>
</dbReference>
<dbReference type="EMBL" id="JABDTM020025927">
    <property type="protein sequence ID" value="KAH0812591.1"/>
    <property type="molecule type" value="Genomic_DNA"/>
</dbReference>
<feature type="compositionally biased region" description="Acidic residues" evidence="9">
    <location>
        <begin position="1118"/>
        <end position="1151"/>
    </location>
</feature>
<dbReference type="InterPro" id="IPR020631">
    <property type="entry name" value="THF_DH/CycHdrlase_NAD-bd_dom"/>
</dbReference>
<evidence type="ECO:0000313" key="14">
    <source>
        <dbReference type="EMBL" id="KAH0812591.1"/>
    </source>
</evidence>
<dbReference type="PANTHER" id="PTHR48099:SF11">
    <property type="entry name" value="BIFUNCTIONAL METHYLENETETRAHYDROFOLATE DEHYDROGENASE_CYCLOHYDROLASE, MITOCHONDRIAL"/>
    <property type="match status" value="1"/>
</dbReference>
<feature type="domain" description="D-isomer specific 2-hydroxyacid dehydrogenase NAD-binding" evidence="12">
    <location>
        <begin position="711"/>
        <end position="889"/>
    </location>
</feature>
<dbReference type="InterPro" id="IPR006139">
    <property type="entry name" value="D-isomer_2_OHA_DH_cat_dom"/>
</dbReference>
<dbReference type="Gene3D" id="3.40.50.720">
    <property type="entry name" value="NAD(P)-binding Rossmann-like Domain"/>
    <property type="match status" value="3"/>
</dbReference>
<dbReference type="Pfam" id="PF00763">
    <property type="entry name" value="THF_DHG_CYH"/>
    <property type="match status" value="1"/>
</dbReference>
<feature type="domain" description="D-isomer specific 2-hydroxyacid dehydrogenase catalytic" evidence="10">
    <location>
        <begin position="607"/>
        <end position="919"/>
    </location>
</feature>
<dbReference type="PROSITE" id="PS00766">
    <property type="entry name" value="THF_DHG_CYH_1"/>
    <property type="match status" value="1"/>
</dbReference>
<feature type="compositionally biased region" description="Basic and acidic residues" evidence="9">
    <location>
        <begin position="931"/>
        <end position="943"/>
    </location>
</feature>
<dbReference type="GO" id="GO:0004477">
    <property type="term" value="F:methenyltetrahydrofolate cyclohydrolase activity"/>
    <property type="evidence" value="ECO:0007669"/>
    <property type="project" value="UniProtKB-EC"/>
</dbReference>
<dbReference type="CDD" id="cd01080">
    <property type="entry name" value="NAD_bind_m-THF_DH_Cyclohyd"/>
    <property type="match status" value="1"/>
</dbReference>
<dbReference type="GO" id="GO:0005739">
    <property type="term" value="C:mitochondrion"/>
    <property type="evidence" value="ECO:0007669"/>
    <property type="project" value="TreeGrafter"/>
</dbReference>
<dbReference type="InterPro" id="IPR020630">
    <property type="entry name" value="THF_DH/CycHdrlase_cat_dom"/>
</dbReference>
<feature type="region of interest" description="Disordered" evidence="9">
    <location>
        <begin position="1160"/>
        <end position="1179"/>
    </location>
</feature>
<evidence type="ECO:0000313" key="15">
    <source>
        <dbReference type="Proteomes" id="UP000719412"/>
    </source>
</evidence>
<evidence type="ECO:0000259" key="13">
    <source>
        <dbReference type="Pfam" id="PF02882"/>
    </source>
</evidence>
<feature type="compositionally biased region" description="Basic and acidic residues" evidence="9">
    <location>
        <begin position="978"/>
        <end position="987"/>
    </location>
</feature>
<feature type="region of interest" description="Disordered" evidence="9">
    <location>
        <begin position="931"/>
        <end position="1152"/>
    </location>
</feature>
<dbReference type="PRINTS" id="PR00085">
    <property type="entry name" value="THFDHDRGNASE"/>
</dbReference>
<keyword evidence="15" id="KW-1185">Reference proteome</keyword>
<dbReference type="GO" id="GO:0035999">
    <property type="term" value="P:tetrahydrofolate interconversion"/>
    <property type="evidence" value="ECO:0007669"/>
    <property type="project" value="TreeGrafter"/>
</dbReference>
<keyword evidence="4" id="KW-0378">Hydrolase</keyword>
<dbReference type="FunFam" id="3.40.50.720:FF:000189">
    <property type="entry name" value="Bifunctional protein FolD"/>
    <property type="match status" value="1"/>
</dbReference>
<keyword evidence="6" id="KW-0511">Multifunctional enzyme</keyword>
<evidence type="ECO:0000256" key="5">
    <source>
        <dbReference type="ARBA" id="ARBA00023002"/>
    </source>
</evidence>
<dbReference type="GO" id="GO:0004487">
    <property type="term" value="F:methylenetetrahydrofolate dehydrogenase (NAD+) activity"/>
    <property type="evidence" value="ECO:0007669"/>
    <property type="project" value="TreeGrafter"/>
</dbReference>
<sequence>MSSIRVFLEASLHSYFPQLLIVHGTYPSRYRWGQNCTKRYCRDKCINFRRSRHSFCPEVPHVVPECKKTDTAHILAPGFLTGSHGLGPSGFYDQMRPSPVCFRATVRWYRINGASQIKNREENLSPLLVPLLDNSLGCRDQPKSHSMLQSHRVKSALLQTHETAQNRSSTCQISETVNMCAVDGACTSRRKEVVTICATKIKGASIFRQENEKHGNDELRKIVSRRWGLRNDWFRTVQCNKVANMEQPSNEPPVENPPKMIKYGLTLLRYSSRTLSVRNLAAPQKVFQSTQAKIIDGKKISSDFQKELKAEIEQWVKQGKRRPCLIAILVGEDPASQKYVHSKMLVAKEVGIDSDTIVLPKTTTEKEIIAKVQQYNKDPKVDGILVQLPVPEGVSERNVCNAVDPSKDVDGFHIQNVGKLTLNMDTFIPATALGVIELLKRSNIKTSGKNVVICGRSKNVGLPMAMILHSDYRNELPGMEATVILCHRNTPPEELKYFATRADIIVSATGVVNLIKPEIVKPGACIIDVGINRIKTKEGKTKIVGDVDYEGCSKVAGHITPVPGGVGPMTVAIVTVTGKFHSHLPPLLHTRTCKFHTNSAKMARPSVYITKKINEEALQLLTSTCDVTSWTGPDPVPRDELLKNIADKDALFCMLTDKVDAAVLKNANKLKVIATMSVGYDHLQIDEIKKRQIKIGYTPDILTDATAELTVALLLATSRRLLEANVEARTGGWQAWSPFWMCGPGLGGSTVGIVGFGRIGQEVAKRVKPFNVKKIVYYNRSVRKEAEEIGAEKVTLDELLSQSDFVIVCCALTPETKEMFNDDAFKKMKKSAVFVNTSRGGVVDQDALVRALSNKVIWGAGLDVMTPEPLPLDHPLFKLKNCVILPHIGSACIETRNGMAVLTAKNILAALEGKKMPSELLNRTQLSCVEKMVRSGRDRSRSPDRKRRRSRSRSKDRSRSSRYRRSRSRDRRSRSKERRSGSRDRRDRGRRSYSRDRDRRLGDSKEKRGSGSSKSRRRDKSRSRSRSTDRKNKTDDSGLPFDPSNLDKEEEQKKLELEMQKRRERIERWRAERKKKEQEAIKKDVPKATPGTDEATAKKWSLEDDSEDEDKDNKGEKEEEEEVAEKEEPDEEKNGEEPLPEVVEDEVDPLDEYMRGVQEEVRKTHKIDMKKPSKADSGNKKGALVIVTGVAKSKINKNKGELIEQNQDGLEYSSEEEQEDLKDTAASIANKQKKELAKIDHTNVRYLPFRKNFYVEVPEIAKMTHEEVEAYKEELEGIRVKDDRTNGESLRILFANAELKGRRVPVLFDEQDSQRMQSCEVSKLFYWSASRHNGSN</sequence>
<dbReference type="PANTHER" id="PTHR48099">
    <property type="entry name" value="C-1-TETRAHYDROFOLATE SYNTHASE, CYTOPLASMIC-RELATED"/>
    <property type="match status" value="1"/>
</dbReference>
<dbReference type="SUPFAM" id="SSF52283">
    <property type="entry name" value="Formate/glycerate dehydrogenase catalytic domain-like"/>
    <property type="match status" value="1"/>
</dbReference>
<evidence type="ECO:0000259" key="10">
    <source>
        <dbReference type="Pfam" id="PF00389"/>
    </source>
</evidence>
<dbReference type="InterPro" id="IPR029752">
    <property type="entry name" value="D-isomer_DH_CS1"/>
</dbReference>
<dbReference type="InterPro" id="IPR006140">
    <property type="entry name" value="D-isomer_DH_NAD-bd"/>
</dbReference>
<evidence type="ECO:0000256" key="6">
    <source>
        <dbReference type="ARBA" id="ARBA00023268"/>
    </source>
</evidence>
<name>A0A8J6HE99_TENMO</name>
<dbReference type="EC" id="3.5.4.9" evidence="2"/>
<dbReference type="Gene3D" id="3.40.50.10860">
    <property type="entry name" value="Leucine Dehydrogenase, chain A, domain 1"/>
    <property type="match status" value="1"/>
</dbReference>
<dbReference type="Pfam" id="PF02826">
    <property type="entry name" value="2-Hacid_dh_C"/>
    <property type="match status" value="1"/>
</dbReference>
<keyword evidence="3" id="KW-0554">One-carbon metabolism</keyword>
<proteinExistence type="inferred from homology"/>
<feature type="compositionally biased region" description="Basic and acidic residues" evidence="9">
    <location>
        <begin position="1045"/>
        <end position="1086"/>
    </location>
</feature>
<keyword evidence="5" id="KW-0560">Oxidoreductase</keyword>
<reference evidence="14" key="1">
    <citation type="journal article" date="2020" name="J Insects Food Feed">
        <title>The yellow mealworm (Tenebrio molitor) genome: a resource for the emerging insects as food and feed industry.</title>
        <authorList>
            <person name="Eriksson T."/>
            <person name="Andere A."/>
            <person name="Kelstrup H."/>
            <person name="Emery V."/>
            <person name="Picard C."/>
        </authorList>
    </citation>
    <scope>NUCLEOTIDE SEQUENCE</scope>
    <source>
        <strain evidence="14">Stoneville</strain>
        <tissue evidence="14">Whole head</tissue>
    </source>
</reference>
<evidence type="ECO:0000256" key="4">
    <source>
        <dbReference type="ARBA" id="ARBA00022801"/>
    </source>
</evidence>
<dbReference type="GO" id="GO:0051287">
    <property type="term" value="F:NAD binding"/>
    <property type="evidence" value="ECO:0007669"/>
    <property type="project" value="InterPro"/>
</dbReference>
<evidence type="ECO:0000256" key="1">
    <source>
        <dbReference type="ARBA" id="ARBA00011738"/>
    </source>
</evidence>
<dbReference type="InterPro" id="IPR046346">
    <property type="entry name" value="Aminoacid_DH-like_N_sf"/>
</dbReference>
<dbReference type="Pfam" id="PF00389">
    <property type="entry name" value="2-Hacid_dh"/>
    <property type="match status" value="1"/>
</dbReference>
<reference evidence="14" key="2">
    <citation type="submission" date="2021-08" db="EMBL/GenBank/DDBJ databases">
        <authorList>
            <person name="Eriksson T."/>
        </authorList>
    </citation>
    <scope>NUCLEOTIDE SEQUENCE</scope>
    <source>
        <strain evidence="14">Stoneville</strain>
        <tissue evidence="14">Whole head</tissue>
    </source>
</reference>
<feature type="compositionally biased region" description="Basic residues" evidence="9">
    <location>
        <begin position="1014"/>
        <end position="1025"/>
    </location>
</feature>
<dbReference type="PROSITE" id="PS00671">
    <property type="entry name" value="D_2_HYDROXYACID_DH_3"/>
    <property type="match status" value="1"/>
</dbReference>
<dbReference type="InterPro" id="IPR036291">
    <property type="entry name" value="NAD(P)-bd_dom_sf"/>
</dbReference>
<feature type="compositionally biased region" description="Basic and acidic residues" evidence="9">
    <location>
        <begin position="1026"/>
        <end position="1036"/>
    </location>
</feature>
<dbReference type="PROSITE" id="PS00065">
    <property type="entry name" value="D_2_HYDROXYACID_DH_1"/>
    <property type="match status" value="1"/>
</dbReference>
<comment type="catalytic activity">
    <reaction evidence="7">
        <text>(6R)-5,10-methenyltetrahydrofolate + H2O = (6R)-10-formyltetrahydrofolate + H(+)</text>
        <dbReference type="Rhea" id="RHEA:23700"/>
        <dbReference type="ChEBI" id="CHEBI:15377"/>
        <dbReference type="ChEBI" id="CHEBI:15378"/>
        <dbReference type="ChEBI" id="CHEBI:57455"/>
        <dbReference type="ChEBI" id="CHEBI:195366"/>
        <dbReference type="EC" id="3.5.4.9"/>
    </reaction>
</comment>
<gene>
    <name evidence="14" type="ORF">GEV33_010200</name>
</gene>
<dbReference type="Proteomes" id="UP000719412">
    <property type="component" value="Unassembled WGS sequence"/>
</dbReference>
<dbReference type="CDD" id="cd05301">
    <property type="entry name" value="GDH"/>
    <property type="match status" value="1"/>
</dbReference>
<feature type="domain" description="Tetrahydrofolate dehydrogenase/cyclohydrolase NAD(P)-binding" evidence="13">
    <location>
        <begin position="429"/>
        <end position="574"/>
    </location>
</feature>
<protein>
    <recommendedName>
        <fullName evidence="8">Glyoxylate reductase/hydroxypyruvate reductase</fullName>
        <ecNumber evidence="2">3.5.4.9</ecNumber>
    </recommendedName>
</protein>
<dbReference type="PROSITE" id="PS00767">
    <property type="entry name" value="THF_DHG_CYH_2"/>
    <property type="match status" value="1"/>
</dbReference>
<evidence type="ECO:0000259" key="11">
    <source>
        <dbReference type="Pfam" id="PF00763"/>
    </source>
</evidence>
<dbReference type="InterPro" id="IPR020867">
    <property type="entry name" value="THF_DH/CycHdrlase_CS"/>
</dbReference>
<comment type="subunit">
    <text evidence="1">Homodimer.</text>
</comment>
<evidence type="ECO:0000256" key="3">
    <source>
        <dbReference type="ARBA" id="ARBA00022563"/>
    </source>
</evidence>
<dbReference type="GO" id="GO:0016616">
    <property type="term" value="F:oxidoreductase activity, acting on the CH-OH group of donors, NAD or NADP as acceptor"/>
    <property type="evidence" value="ECO:0007669"/>
    <property type="project" value="InterPro"/>
</dbReference>
<evidence type="ECO:0000256" key="9">
    <source>
        <dbReference type="SAM" id="MobiDB-lite"/>
    </source>
</evidence>
<dbReference type="InterPro" id="IPR029753">
    <property type="entry name" value="D-isomer_DH_CS"/>
</dbReference>
<dbReference type="SUPFAM" id="SSF53223">
    <property type="entry name" value="Aminoacid dehydrogenase-like, N-terminal domain"/>
    <property type="match status" value="1"/>
</dbReference>
<evidence type="ECO:0000256" key="8">
    <source>
        <dbReference type="ARBA" id="ARBA00073306"/>
    </source>
</evidence>
<comment type="caution">
    <text evidence="14">The sequence shown here is derived from an EMBL/GenBank/DDBJ whole genome shotgun (WGS) entry which is preliminary data.</text>
</comment>